<dbReference type="PANTHER" id="PTHR46052:SF1">
    <property type="entry name" value="PHOSDUCIN-LIKE PROTEIN"/>
    <property type="match status" value="1"/>
</dbReference>
<feature type="compositionally biased region" description="Polar residues" evidence="2">
    <location>
        <begin position="30"/>
        <end position="39"/>
    </location>
</feature>
<keyword evidence="5" id="KW-1185">Reference proteome</keyword>
<gene>
    <name evidence="4" type="ORF">L211DRAFT_776063</name>
</gene>
<evidence type="ECO:0000256" key="2">
    <source>
        <dbReference type="SAM" id="MobiDB-lite"/>
    </source>
</evidence>
<sequence length="204" mass="22890">GVKGVIADAFSFEAAKRREMRLIMERQQKQDYSPPSTGHQRGRSIGSPNLSDSDELMIQWRKNRMAELKAAAASTRKQSPSKRSYGRVEPVDANGYLDAIEKVSKDTVVVVVVYSDRSTECSFALDCLGTVAKRYPTTRFVKLHHTEAEMDGEVVPAILAYKAGDLFNSIMRVVDEIPSERSLSTESLEFVLLKQRIIFKDEKA</sequence>
<dbReference type="PANTHER" id="PTHR46052">
    <property type="entry name" value="PHOSDUCIN-LIKE PROTEIN"/>
    <property type="match status" value="1"/>
</dbReference>
<dbReference type="Gene3D" id="3.40.30.10">
    <property type="entry name" value="Glutaredoxin"/>
    <property type="match status" value="1"/>
</dbReference>
<dbReference type="InterPro" id="IPR051499">
    <property type="entry name" value="Phosducin-like_reg"/>
</dbReference>
<accession>A0A3N4M3Q3</accession>
<dbReference type="EMBL" id="ML121527">
    <property type="protein sequence ID" value="RPB29796.1"/>
    <property type="molecule type" value="Genomic_DNA"/>
</dbReference>
<dbReference type="STRING" id="1051890.A0A3N4M3Q3"/>
<organism evidence="4 5">
    <name type="scientific">Terfezia boudieri ATCC MYA-4762</name>
    <dbReference type="NCBI Taxonomy" id="1051890"/>
    <lineage>
        <taxon>Eukaryota</taxon>
        <taxon>Fungi</taxon>
        <taxon>Dikarya</taxon>
        <taxon>Ascomycota</taxon>
        <taxon>Pezizomycotina</taxon>
        <taxon>Pezizomycetes</taxon>
        <taxon>Pezizales</taxon>
        <taxon>Pezizaceae</taxon>
        <taxon>Terfezia</taxon>
    </lineage>
</organism>
<proteinExistence type="inferred from homology"/>
<dbReference type="AlphaFoldDB" id="A0A3N4M3Q3"/>
<comment type="similarity">
    <text evidence="1">Belongs to the phosducin family.</text>
</comment>
<reference evidence="4 5" key="1">
    <citation type="journal article" date="2018" name="Nat. Ecol. Evol.">
        <title>Pezizomycetes genomes reveal the molecular basis of ectomycorrhizal truffle lifestyle.</title>
        <authorList>
            <person name="Murat C."/>
            <person name="Payen T."/>
            <person name="Noel B."/>
            <person name="Kuo A."/>
            <person name="Morin E."/>
            <person name="Chen J."/>
            <person name="Kohler A."/>
            <person name="Krizsan K."/>
            <person name="Balestrini R."/>
            <person name="Da Silva C."/>
            <person name="Montanini B."/>
            <person name="Hainaut M."/>
            <person name="Levati E."/>
            <person name="Barry K.W."/>
            <person name="Belfiori B."/>
            <person name="Cichocki N."/>
            <person name="Clum A."/>
            <person name="Dockter R.B."/>
            <person name="Fauchery L."/>
            <person name="Guy J."/>
            <person name="Iotti M."/>
            <person name="Le Tacon F."/>
            <person name="Lindquist E.A."/>
            <person name="Lipzen A."/>
            <person name="Malagnac F."/>
            <person name="Mello A."/>
            <person name="Molinier V."/>
            <person name="Miyauchi S."/>
            <person name="Poulain J."/>
            <person name="Riccioni C."/>
            <person name="Rubini A."/>
            <person name="Sitrit Y."/>
            <person name="Splivallo R."/>
            <person name="Traeger S."/>
            <person name="Wang M."/>
            <person name="Zifcakova L."/>
            <person name="Wipf D."/>
            <person name="Zambonelli A."/>
            <person name="Paolocci F."/>
            <person name="Nowrousian M."/>
            <person name="Ottonello S."/>
            <person name="Baldrian P."/>
            <person name="Spatafora J.W."/>
            <person name="Henrissat B."/>
            <person name="Nagy L.G."/>
            <person name="Aury J.M."/>
            <person name="Wincker P."/>
            <person name="Grigoriev I.V."/>
            <person name="Bonfante P."/>
            <person name="Martin F.M."/>
        </authorList>
    </citation>
    <scope>NUCLEOTIDE SEQUENCE [LARGE SCALE GENOMIC DNA]</scope>
    <source>
        <strain evidence="4 5">ATCC MYA-4762</strain>
    </source>
</reference>
<evidence type="ECO:0000313" key="4">
    <source>
        <dbReference type="EMBL" id="RPB29796.1"/>
    </source>
</evidence>
<feature type="domain" description="Phosducin" evidence="3">
    <location>
        <begin position="52"/>
        <end position="180"/>
    </location>
</feature>
<evidence type="ECO:0000259" key="3">
    <source>
        <dbReference type="Pfam" id="PF02114"/>
    </source>
</evidence>
<feature type="region of interest" description="Disordered" evidence="2">
    <location>
        <begin position="26"/>
        <end position="51"/>
    </location>
</feature>
<evidence type="ECO:0000313" key="5">
    <source>
        <dbReference type="Proteomes" id="UP000267821"/>
    </source>
</evidence>
<dbReference type="Proteomes" id="UP000267821">
    <property type="component" value="Unassembled WGS sequence"/>
</dbReference>
<feature type="non-terminal residue" evidence="4">
    <location>
        <position position="1"/>
    </location>
</feature>
<evidence type="ECO:0000256" key="1">
    <source>
        <dbReference type="ARBA" id="ARBA00009686"/>
    </source>
</evidence>
<dbReference type="OrthoDB" id="70588at2759"/>
<name>A0A3N4M3Q3_9PEZI</name>
<dbReference type="InterPro" id="IPR024253">
    <property type="entry name" value="Phosducin_thioredoxin-like_dom"/>
</dbReference>
<protein>
    <submittedName>
        <fullName evidence="4">Thioredoxin-like protein</fullName>
    </submittedName>
</protein>
<dbReference type="InterPro" id="IPR036249">
    <property type="entry name" value="Thioredoxin-like_sf"/>
</dbReference>
<dbReference type="SUPFAM" id="SSF52833">
    <property type="entry name" value="Thioredoxin-like"/>
    <property type="match status" value="1"/>
</dbReference>
<dbReference type="InParanoid" id="A0A3N4M3Q3"/>
<dbReference type="Pfam" id="PF02114">
    <property type="entry name" value="Phosducin"/>
    <property type="match status" value="1"/>
</dbReference>